<comment type="caution">
    <text evidence="10">The sequence shown here is derived from an EMBL/GenBank/DDBJ whole genome shotgun (WGS) entry which is preliminary data.</text>
</comment>
<reference evidence="10 11" key="1">
    <citation type="submission" date="2016-12" db="EMBL/GenBank/DDBJ databases">
        <title>Draft genome sequences of seven strains of Pseudomonas fluorescens that produce 4-formylaminooxyvinylglycine.</title>
        <authorList>
            <person name="Okrent R.A."/>
            <person name="Manning V.A."/>
            <person name="Trippe K.M."/>
        </authorList>
    </citation>
    <scope>NUCLEOTIDE SEQUENCE [LARGE SCALE GENOMIC DNA]</scope>
    <source>
        <strain evidence="10 11">P5A</strain>
    </source>
</reference>
<protein>
    <submittedName>
        <fullName evidence="10">EscU/YscU/HrcU family type III secretion system export apparatus switch protein</fullName>
    </submittedName>
</protein>
<dbReference type="InterPro" id="IPR006135">
    <property type="entry name" value="T3SS_substrate_exporter"/>
</dbReference>
<dbReference type="InterPro" id="IPR029025">
    <property type="entry name" value="T3SS_substrate_exporter_C"/>
</dbReference>
<name>A0A1T2Y645_PSEFL</name>
<dbReference type="NCBIfam" id="TIGR01404">
    <property type="entry name" value="FlhB_rel_III"/>
    <property type="match status" value="1"/>
</dbReference>
<dbReference type="PRINTS" id="PR00950">
    <property type="entry name" value="TYPE3IMSPROT"/>
</dbReference>
<dbReference type="PANTHER" id="PTHR30531:SF14">
    <property type="entry name" value="SURFACE PRESENTATION OF ANTIGENS PROTEIN SPAS"/>
    <property type="match status" value="1"/>
</dbReference>
<proteinExistence type="inferred from homology"/>
<evidence type="ECO:0000256" key="5">
    <source>
        <dbReference type="ARBA" id="ARBA00022989"/>
    </source>
</evidence>
<keyword evidence="4 9" id="KW-0812">Transmembrane</keyword>
<keyword evidence="6" id="KW-0843">Virulence</keyword>
<dbReference type="GO" id="GO:0009306">
    <property type="term" value="P:protein secretion"/>
    <property type="evidence" value="ECO:0007669"/>
    <property type="project" value="InterPro"/>
</dbReference>
<evidence type="ECO:0000313" key="10">
    <source>
        <dbReference type="EMBL" id="OPA87506.1"/>
    </source>
</evidence>
<evidence type="ECO:0000256" key="6">
    <source>
        <dbReference type="ARBA" id="ARBA00023026"/>
    </source>
</evidence>
<feature type="transmembrane region" description="Helical" evidence="9">
    <location>
        <begin position="189"/>
        <end position="208"/>
    </location>
</feature>
<evidence type="ECO:0000256" key="9">
    <source>
        <dbReference type="SAM" id="Phobius"/>
    </source>
</evidence>
<dbReference type="Gene3D" id="6.10.250.2080">
    <property type="match status" value="1"/>
</dbReference>
<gene>
    <name evidence="10" type="ORF">BFW87_24005</name>
</gene>
<dbReference type="AlphaFoldDB" id="A0A1T2Y645"/>
<feature type="transmembrane region" description="Helical" evidence="9">
    <location>
        <begin position="78"/>
        <end position="99"/>
    </location>
</feature>
<dbReference type="RefSeq" id="WP_078742198.1">
    <property type="nucleotide sequence ID" value="NZ_MSDF01000046.1"/>
</dbReference>
<dbReference type="OrthoDB" id="9807950at2"/>
<dbReference type="EMBL" id="MSDF01000046">
    <property type="protein sequence ID" value="OPA87506.1"/>
    <property type="molecule type" value="Genomic_DNA"/>
</dbReference>
<feature type="transmembrane region" description="Helical" evidence="9">
    <location>
        <begin position="139"/>
        <end position="157"/>
    </location>
</feature>
<evidence type="ECO:0000256" key="7">
    <source>
        <dbReference type="ARBA" id="ARBA00023136"/>
    </source>
</evidence>
<organism evidence="10 11">
    <name type="scientific">Pseudomonas fluorescens</name>
    <dbReference type="NCBI Taxonomy" id="294"/>
    <lineage>
        <taxon>Bacteria</taxon>
        <taxon>Pseudomonadati</taxon>
        <taxon>Pseudomonadota</taxon>
        <taxon>Gammaproteobacteria</taxon>
        <taxon>Pseudomonadales</taxon>
        <taxon>Pseudomonadaceae</taxon>
        <taxon>Pseudomonas</taxon>
    </lineage>
</organism>
<dbReference type="InterPro" id="IPR006307">
    <property type="entry name" value="BsaZ-like"/>
</dbReference>
<comment type="subcellular location">
    <subcellularLocation>
        <location evidence="1">Cell membrane</location>
        <topology evidence="1">Multi-pass membrane protein</topology>
    </subcellularLocation>
</comment>
<dbReference type="PANTHER" id="PTHR30531">
    <property type="entry name" value="FLAGELLAR BIOSYNTHETIC PROTEIN FLHB"/>
    <property type="match status" value="1"/>
</dbReference>
<evidence type="ECO:0000256" key="4">
    <source>
        <dbReference type="ARBA" id="ARBA00022692"/>
    </source>
</evidence>
<evidence type="ECO:0000256" key="1">
    <source>
        <dbReference type="ARBA" id="ARBA00004651"/>
    </source>
</evidence>
<keyword evidence="3" id="KW-1003">Cell membrane</keyword>
<dbReference type="Pfam" id="PF01312">
    <property type="entry name" value="Bac_export_2"/>
    <property type="match status" value="1"/>
</dbReference>
<comment type="similarity">
    <text evidence="2">Belongs to the type III secretion exporter family.</text>
</comment>
<dbReference type="GO" id="GO:0005886">
    <property type="term" value="C:plasma membrane"/>
    <property type="evidence" value="ECO:0007669"/>
    <property type="project" value="UniProtKB-SubCell"/>
</dbReference>
<dbReference type="Proteomes" id="UP000190965">
    <property type="component" value="Unassembled WGS sequence"/>
</dbReference>
<accession>A0A1T2Y645</accession>
<feature type="region of interest" description="Disordered" evidence="8">
    <location>
        <begin position="1"/>
        <end position="22"/>
    </location>
</feature>
<dbReference type="Gene3D" id="3.40.1690.10">
    <property type="entry name" value="secretion proteins EscU"/>
    <property type="match status" value="1"/>
</dbReference>
<sequence>MSEKTEKATPKQERDSREKGDVAQSPDLVKLAILEVVSETVLGLSDQSMESLKRLMGLSLQRMNQPFMHTAAETASDALALLVSFSIMSVGVAMLMRLAGSWVQFGFLFAPKALKPKLDKLNPINQIKQMFSGQNLSNLLMSVLKAAFICVVLYLVVKPALGTLILLANTDLATYWHALVALFRRILRITAGLLLILAITDLAIQKYFHAKKLRMSKDDIKKEYKESEGDPHIKGHRRQLAHELAHSAPSAPAKPVEEADMVIVNPTHFAVALYYRAGITPLPLIHCKGLDDEALELIQRAKKAKVPVVQCVWLARNLAKTRTGRHIPRTTLQAVAKIYQVIKQLDEVTDEVIQVRDLEL</sequence>
<evidence type="ECO:0000256" key="2">
    <source>
        <dbReference type="ARBA" id="ARBA00010690"/>
    </source>
</evidence>
<keyword evidence="5 9" id="KW-1133">Transmembrane helix</keyword>
<dbReference type="SUPFAM" id="SSF160544">
    <property type="entry name" value="EscU C-terminal domain-like"/>
    <property type="match status" value="1"/>
</dbReference>
<evidence type="ECO:0000256" key="3">
    <source>
        <dbReference type="ARBA" id="ARBA00022475"/>
    </source>
</evidence>
<evidence type="ECO:0000256" key="8">
    <source>
        <dbReference type="SAM" id="MobiDB-lite"/>
    </source>
</evidence>
<evidence type="ECO:0000313" key="11">
    <source>
        <dbReference type="Proteomes" id="UP000190965"/>
    </source>
</evidence>
<keyword evidence="7 9" id="KW-0472">Membrane</keyword>
<feature type="compositionally biased region" description="Basic and acidic residues" evidence="8">
    <location>
        <begin position="1"/>
        <end position="21"/>
    </location>
</feature>